<dbReference type="Proteomes" id="UP000268350">
    <property type="component" value="Unassembled WGS sequence"/>
</dbReference>
<feature type="compositionally biased region" description="Low complexity" evidence="2">
    <location>
        <begin position="178"/>
        <end position="191"/>
    </location>
</feature>
<feature type="region of interest" description="Disordered" evidence="2">
    <location>
        <begin position="807"/>
        <end position="830"/>
    </location>
</feature>
<evidence type="ECO:0000313" key="4">
    <source>
        <dbReference type="Proteomes" id="UP000268350"/>
    </source>
</evidence>
<keyword evidence="1" id="KW-0175">Coiled coil</keyword>
<feature type="region of interest" description="Disordered" evidence="2">
    <location>
        <begin position="3061"/>
        <end position="3134"/>
    </location>
</feature>
<feature type="compositionally biased region" description="Polar residues" evidence="2">
    <location>
        <begin position="3098"/>
        <end position="3134"/>
    </location>
</feature>
<feature type="compositionally biased region" description="Basic residues" evidence="2">
    <location>
        <begin position="1604"/>
        <end position="1620"/>
    </location>
</feature>
<feature type="region of interest" description="Disordered" evidence="2">
    <location>
        <begin position="3320"/>
        <end position="3378"/>
    </location>
</feature>
<feature type="compositionally biased region" description="Low complexity" evidence="2">
    <location>
        <begin position="2070"/>
        <end position="2086"/>
    </location>
</feature>
<feature type="compositionally biased region" description="Basic and acidic residues" evidence="2">
    <location>
        <begin position="2850"/>
        <end position="2871"/>
    </location>
</feature>
<feature type="region of interest" description="Disordered" evidence="2">
    <location>
        <begin position="1364"/>
        <end position="1440"/>
    </location>
</feature>
<dbReference type="OMA" id="YHLHGSK"/>
<protein>
    <submittedName>
        <fullName evidence="3">Uncharacterized protein</fullName>
    </submittedName>
</protein>
<evidence type="ECO:0000256" key="1">
    <source>
        <dbReference type="SAM" id="Coils"/>
    </source>
</evidence>
<feature type="region of interest" description="Disordered" evidence="2">
    <location>
        <begin position="2055"/>
        <end position="2091"/>
    </location>
</feature>
<feature type="compositionally biased region" description="Low complexity" evidence="2">
    <location>
        <begin position="1646"/>
        <end position="1662"/>
    </location>
</feature>
<feature type="region of interest" description="Disordered" evidence="2">
    <location>
        <begin position="2658"/>
        <end position="2761"/>
    </location>
</feature>
<gene>
    <name evidence="3" type="ORF">DGUA_6G010048</name>
</gene>
<feature type="compositionally biased region" description="Low complexity" evidence="2">
    <location>
        <begin position="1424"/>
        <end position="1433"/>
    </location>
</feature>
<feature type="compositionally biased region" description="Polar residues" evidence="2">
    <location>
        <begin position="1406"/>
        <end position="1416"/>
    </location>
</feature>
<keyword evidence="4" id="KW-1185">Reference proteome</keyword>
<feature type="compositionally biased region" description="Low complexity" evidence="2">
    <location>
        <begin position="1555"/>
        <end position="1574"/>
    </location>
</feature>
<feature type="compositionally biased region" description="Low complexity" evidence="2">
    <location>
        <begin position="444"/>
        <end position="459"/>
    </location>
</feature>
<feature type="region of interest" description="Disordered" evidence="2">
    <location>
        <begin position="3499"/>
        <end position="3522"/>
    </location>
</feature>
<feature type="compositionally biased region" description="Polar residues" evidence="2">
    <location>
        <begin position="1177"/>
        <end position="1198"/>
    </location>
</feature>
<feature type="region of interest" description="Disordered" evidence="2">
    <location>
        <begin position="1174"/>
        <end position="1218"/>
    </location>
</feature>
<feature type="region of interest" description="Disordered" evidence="2">
    <location>
        <begin position="713"/>
        <end position="743"/>
    </location>
</feature>
<feature type="region of interest" description="Disordered" evidence="2">
    <location>
        <begin position="52"/>
        <end position="365"/>
    </location>
</feature>
<feature type="coiled-coil region" evidence="1">
    <location>
        <begin position="957"/>
        <end position="1007"/>
    </location>
</feature>
<feature type="compositionally biased region" description="Basic and acidic residues" evidence="2">
    <location>
        <begin position="1663"/>
        <end position="1674"/>
    </location>
</feature>
<feature type="region of interest" description="Disordered" evidence="2">
    <location>
        <begin position="2122"/>
        <end position="2210"/>
    </location>
</feature>
<feature type="region of interest" description="Disordered" evidence="2">
    <location>
        <begin position="1287"/>
        <end position="1349"/>
    </location>
</feature>
<sequence length="3557" mass="387303">MYLIQTVQTTWRPQLPLPKELQLTDERHNDTKLISTKADIHYTQNYEENYQPAAGAAEEEQEQEQQQMDRLRGNHGGSIGGSSQQLSHKQKWSFGRLFRGKKKDAAECSPSSSEEDRKAGFVPTQRQSTGSGKPKGKPGKSTASRGSSRYEEQAPPPPPPHPSHSIDNEFFLPVETIQQQPEPYYQNQPGPSYYHRSMSNSLDRRGLMQQQLQPHPQHMAGKSRSAQRKPPGVHHSSAEEELISLNSSTFSKYRSDESIHSGGHALMQGSAQSQCPSQSQNSRRSRAARNERYYKRLSRDGEQSHGGVPPLPNSQRYKTQPLPLSIYQPSAAYVQWQPQQQPQQQQQQQQQQRPLQNTIQSDGKRSISYDSHIHLQNVNGRMQSKPLPPPPPPRDPLRRVHAVGSSSGDLRPVSYAFDHSGRCVSDDRIWQPAPHYQSVHSLNSQPSSSIASAPPVSQQQHHRRFITRSERNANPGKQSLPNGIDFHYVADATPRSRKPIHMMEADKQEATPPSSGMLRTSKSGLPTAAAAAAPQPILKPRSISSSRLSEMRGGYPMPMYSEVLKPKRTAAPAPAVNALPDQDTVVCGSLQIKPNYVEIRHRDVVHKTNSMPHHYQRRSGEDLPNKYEEYVAEKREQHQQAPPPVYPERKQSLPAAAPVYFPRKKPANLEEAINELEAIYKSLGLTEPQEPKAEMPQMEPPAAPKLRVPTPSDFEKFALAHADEYDDEDSPTGEPDPVRDDVAYRNLQLANLQHRSSERQPPFGIPVGPIVPAPQSDYLHVEPIRVIKKKKSTSPDIVKDDLAVRALRKDPPGPKSSFHYPMQKKQRATRTQSANIYNLIHRDAAKPSGGDLRSYMELTKSIERAGSMSNLQAEATSDIPATLDLLRKLKAQDEEMEAVQKKAHAIPFRHPSQGGAIAHLPERLISKEEAPKAPPVAAPRKSLTPEPHLDDALNKIAQDAQASSLKLSQELHELRREALITAARPKLNAEQQKLENELQEIDAVSKAAKRCGQMLLDNLPDAGQEEEYQMQPQRKLHKEGKLIRAIDEVSEAANAVCEKILKDIVTTEPPVIVHEARQVKQPTGAAQTEHLVMPNLIKKLDPIQSEKMEHIARRCMRQLSELAEAPQPDYDNLPAACNINAAPATDAAGADATLISTVPETLEEIDKIMQECERQAKGSTAGSGSTTDDQRTTAPSITSGSNSNSHSGGGSSCPPNVSTTASSFSSSSDCLAKSSSPSTASRLLSSSITSFNPYSSSDYIKSQSSDYHAPSTDPIKTFSTTSYDVQSTTANNTTNSTMSTTNNTNTISSCTTNLRETNPETTASCSSVSPQPLQLTPVRGTSSSPSQYNSSEELAAIFGIEEQPKQRKNRQQQQQQQQQHTEPTAPSSDLSTASATAKSSCHKPQENSQTSPSTAATKARASEDSSGASKSSGYRGQHPHFYHHTTPAYYTDLQLKIHTPQATDVGALNENYQSVYATPSCNTQLVEQRRSFPKSATRATFFRGEAASTQDATRRRQRPGSECNRYFKYSPGSVSPTKGEETSSHSNHPLSQSPTIIRTPSHSHSHSPSITRTRTNNRDSCSNPPVEKASPVPAPAPAPAPGRNSRHKQRFHQRSKRAVRVRSESRPISALYDIICKEKNQDEGDSTTSSSSSSTSSGNSSSNEKEKETKEQQQLKDTVPITDKLATFWPLHHRFHTPPPSMQKEPPPGGATTATATATSLMPRRGVGVQPENSSSADSLHALHSSHNCTNLVAATANAKAASLPPQPARRVAPPAVSVPVSHHQRLAKSLEPSAKTTAPPASANVRNYDAGRPVSTERLFVEPPNVSGLAVQDFKRRLINQGDGHEDAATPEEQQFDQGEVFDTLARWQKELTSASDKIQLVNGATATATANGHHDHYEHQHHHSPHLEHDQRSHMHQESSLPSVESPVSISKHQHQLSPQHQHQATNARRFITRTTRSHSRQGSATGGHHTSPPPPLPLLSSASAGAIIGSSTTAAGYHSDSSYSSPSPTRRRNKPLIGTATGTGTLSTDPQSSANGNSSAYETAATTVMTHGPAVKAPLPPPPPPQQQLQQQQHRDQQQQQSPVATVEVPKAEFKPQPPTETSISAAACPVAVSVSAAATSAGNSDKKKEEEQQQQQRQRYSSPCSPRNPGAAATGGRSPSRRLSSSEISPKSAIVSGFNSEPATGAVQQFKPRSSSQPADTPPTQRRHNLVAVGSGLSMKQNLSELHFTASSDCTLKMMRPRSSTLSTEQTDNQNGARDNLNLANLQLSPVQKHKRTPESSPRRLGDRDKSAKRKSNLNRSLTEEATKDGDEADATNRRRRRRELGMARPLVPGDDEALRDLLSQSPLKSSCSESTGASKSEPVRSVVCTYPGLRHPEVAVRTMTAVLPTPRPLHATQPAAKSLSQKFNERTRADLAEIKKIVDQTEEKQQQQQQQKQQPEELSSQKMSAAALRRKSTDEAGATGAAQSSPPAPNQIVSILKKKEQAFGDCNSSASSNASPVTFSSSVMDPPLAGTARSKRQGILKKRSSLDESRYYSRSHSPDERSILIKSARRNSLEEAGTGLSPAQSHGILKQSSYDSSKSDGCPSATESQPHSILKKKDSLSTPSDGGCHKHVSISQAVTLAAAELAAHHDGSYGLEDVAVDADGHEIRPILKQESTSSEEAVRPPKPILKKKSFGDSDEHETIRPILKSSRKSSREEFDLSGLDHEGGNDSPIHPILKTDSPSKRRSLGSNHDQDSPSLLKRRTRSLERQDAPPVIDLAAALDAISTSQAAAAPNSSTPVDFVTTPSSISVAERIKRMEMLATPTSRLAGGINSSWESPLQHTPEAAEGSPAPRLLKPSVLRRDLQRERYKTQPVTSEEKSFFKANSTPFDISSSGASSAFKPTKPLDIRLSHTQQQQQQPLISPITGQPLSHVPAPLLLSSSTHSGAGSSFRLARSSTQPLQSPRVVHLAAQGGHSSASPPTSSSTLLLARQHSINDSVNLSEQLTLSVGTDSEHIFEMSGLDEDSAIQSLSDDVSASASASASATAAATTTPASGLARSNSVRARANMFQQLQQEQSSRSRRSEAAASSSSVAAAGEQSTPRATGATRRQSSPGNTTNLVEMSSLNDDPMTPNNTQDTEFEPSSLSLAERLAFFSNLCDGSAGSASGGGRYRSRTSSYSRSPPIDRTTPRSSTTANSSCSVTPTPMECSPIPYEQQPSSLTLEIIREPEQPEQEEQQQTTFHELSRSATEPCNSSTNADTTQTFIKGVRLRTVGKLILPDTFRGGDRNNNNKSGNISLNRNSCPAEQLHIVEAVKYRVNTRAIGKIKSPFIEQQQHHSTHTVSSTVKPVKFDYKQTNGSTSGDSGSDSGKENCASNQQQQQQPPPQVEALTLQKIVDMRRKITRLVQGQSQEKQQLTAQPVNRRHTTEITSSSMGAVRSPSVDGRYAKYFGVQEAFKSTTTVIKTQSMPPLIVTKVEATNEHVRQPGTPALTQKRREMLKRTRPISLDAYTNGSISPTAMPSPKRAHSPSNRAKATISSFEDIEVTPQELNAAGKDFKRLCVEILD</sequence>
<feature type="compositionally biased region" description="Low complexity" evidence="2">
    <location>
        <begin position="3076"/>
        <end position="3090"/>
    </location>
</feature>
<feature type="region of interest" description="Disordered" evidence="2">
    <location>
        <begin position="2494"/>
        <end position="2548"/>
    </location>
</feature>
<feature type="compositionally biased region" description="Basic and acidic residues" evidence="2">
    <location>
        <begin position="2682"/>
        <end position="2692"/>
    </location>
</feature>
<feature type="region of interest" description="Disordered" evidence="2">
    <location>
        <begin position="3153"/>
        <end position="3205"/>
    </location>
</feature>
<feature type="compositionally biased region" description="Basic and acidic residues" evidence="2">
    <location>
        <begin position="2702"/>
        <end position="2717"/>
    </location>
</feature>
<feature type="region of interest" description="Disordered" evidence="2">
    <location>
        <begin position="1895"/>
        <end position="1984"/>
    </location>
</feature>
<feature type="compositionally biased region" description="Polar residues" evidence="2">
    <location>
        <begin position="2023"/>
        <end position="2043"/>
    </location>
</feature>
<feature type="region of interest" description="Disordered" evidence="2">
    <location>
        <begin position="2563"/>
        <end position="2617"/>
    </location>
</feature>
<feature type="compositionally biased region" description="Polar residues" evidence="2">
    <location>
        <begin position="3230"/>
        <end position="3250"/>
    </location>
</feature>
<evidence type="ECO:0000313" key="3">
    <source>
        <dbReference type="EMBL" id="SPP87610.1"/>
    </source>
</evidence>
<feature type="compositionally biased region" description="Polar residues" evidence="2">
    <location>
        <begin position="2495"/>
        <end position="2512"/>
    </location>
</feature>
<feature type="compositionally biased region" description="Low complexity" evidence="2">
    <location>
        <begin position="335"/>
        <end position="352"/>
    </location>
</feature>
<feature type="compositionally biased region" description="Low complexity" evidence="2">
    <location>
        <begin position="1287"/>
        <end position="1313"/>
    </location>
</feature>
<dbReference type="OrthoDB" id="28894at2759"/>
<feature type="region of interest" description="Disordered" evidence="2">
    <location>
        <begin position="1639"/>
        <end position="1680"/>
    </location>
</feature>
<feature type="compositionally biased region" description="Polar residues" evidence="2">
    <location>
        <begin position="2195"/>
        <end position="2208"/>
    </location>
</feature>
<feature type="compositionally biased region" description="Low complexity" evidence="2">
    <location>
        <begin position="1996"/>
        <end position="2011"/>
    </location>
</feature>
<feature type="compositionally biased region" description="Basic and acidic residues" evidence="2">
    <location>
        <begin position="2281"/>
        <end position="2294"/>
    </location>
</feature>
<feature type="compositionally biased region" description="Polar residues" evidence="2">
    <location>
        <begin position="2821"/>
        <end position="2830"/>
    </location>
</feature>
<feature type="compositionally biased region" description="Polar residues" evidence="2">
    <location>
        <begin position="3180"/>
        <end position="3194"/>
    </location>
</feature>
<feature type="region of interest" description="Disordered" evidence="2">
    <location>
        <begin position="380"/>
        <end position="407"/>
    </location>
</feature>
<feature type="compositionally biased region" description="Low complexity" evidence="2">
    <location>
        <begin position="1920"/>
        <end position="1946"/>
    </location>
</feature>
<feature type="region of interest" description="Disordered" evidence="2">
    <location>
        <begin position="438"/>
        <end position="484"/>
    </location>
</feature>
<feature type="compositionally biased region" description="Basic and acidic residues" evidence="2">
    <location>
        <begin position="2533"/>
        <end position="2548"/>
    </location>
</feature>
<feature type="compositionally biased region" description="Low complexity" evidence="2">
    <location>
        <begin position="270"/>
        <end position="282"/>
    </location>
</feature>
<reference evidence="4" key="1">
    <citation type="submission" date="2018-01" db="EMBL/GenBank/DDBJ databases">
        <authorList>
            <person name="Alioto T."/>
            <person name="Alioto T."/>
        </authorList>
    </citation>
    <scope>NUCLEOTIDE SEQUENCE [LARGE SCALE GENOMIC DNA]</scope>
</reference>
<dbReference type="EMBL" id="OUUW01000012">
    <property type="protein sequence ID" value="SPP87610.1"/>
    <property type="molecule type" value="Genomic_DNA"/>
</dbReference>
<feature type="region of interest" description="Disordered" evidence="2">
    <location>
        <begin position="2819"/>
        <end position="2871"/>
    </location>
</feature>
<accession>A0A3B0KGR1</accession>
<proteinExistence type="predicted"/>
<feature type="compositionally biased region" description="Polar residues" evidence="2">
    <location>
        <begin position="1380"/>
        <end position="1399"/>
    </location>
</feature>
<feature type="region of interest" description="Disordered" evidence="2">
    <location>
        <begin position="1996"/>
        <end position="2043"/>
    </location>
</feature>
<feature type="compositionally biased region" description="Basic and acidic residues" evidence="2">
    <location>
        <begin position="713"/>
        <end position="723"/>
    </location>
</feature>
<feature type="compositionally biased region" description="Basic and acidic residues" evidence="2">
    <location>
        <begin position="288"/>
        <end position="303"/>
    </location>
</feature>
<name>A0A3B0KGR1_DROGU</name>
<organism evidence="3 4">
    <name type="scientific">Drosophila guanche</name>
    <name type="common">Fruit fly</name>
    <dbReference type="NCBI Taxonomy" id="7266"/>
    <lineage>
        <taxon>Eukaryota</taxon>
        <taxon>Metazoa</taxon>
        <taxon>Ecdysozoa</taxon>
        <taxon>Arthropoda</taxon>
        <taxon>Hexapoda</taxon>
        <taxon>Insecta</taxon>
        <taxon>Pterygota</taxon>
        <taxon>Neoptera</taxon>
        <taxon>Endopterygota</taxon>
        <taxon>Diptera</taxon>
        <taxon>Brachycera</taxon>
        <taxon>Muscomorpha</taxon>
        <taxon>Ephydroidea</taxon>
        <taxon>Drosophilidae</taxon>
        <taxon>Drosophila</taxon>
        <taxon>Sophophora</taxon>
    </lineage>
</organism>
<feature type="compositionally biased region" description="Polar residues" evidence="2">
    <location>
        <begin position="1314"/>
        <end position="1334"/>
    </location>
</feature>
<feature type="region of interest" description="Disordered" evidence="2">
    <location>
        <begin position="1488"/>
        <end position="1624"/>
    </location>
</feature>
<feature type="region of interest" description="Disordered" evidence="2">
    <location>
        <begin position="2429"/>
        <end position="2479"/>
    </location>
</feature>
<feature type="compositionally biased region" description="Basic and acidic residues" evidence="2">
    <location>
        <begin position="1907"/>
        <end position="1919"/>
    </location>
</feature>
<feature type="region of interest" description="Disordered" evidence="2">
    <location>
        <begin position="3220"/>
        <end position="3250"/>
    </location>
</feature>
<feature type="compositionally biased region" description="Low complexity" evidence="2">
    <location>
        <begin position="207"/>
        <end position="219"/>
    </location>
</feature>
<feature type="region of interest" description="Disordered" evidence="2">
    <location>
        <begin position="2268"/>
        <end position="2341"/>
    </location>
</feature>
<feature type="compositionally biased region" description="Polar residues" evidence="2">
    <location>
        <begin position="3500"/>
        <end position="3510"/>
    </location>
</feature>
<feature type="compositionally biased region" description="Low complexity" evidence="2">
    <location>
        <begin position="3349"/>
        <end position="3358"/>
    </location>
</feature>
<feature type="compositionally biased region" description="Low complexity" evidence="2">
    <location>
        <begin position="2161"/>
        <end position="2176"/>
    </location>
</feature>
<evidence type="ECO:0000256" key="2">
    <source>
        <dbReference type="SAM" id="MobiDB-lite"/>
    </source>
</evidence>
<feature type="compositionally biased region" description="Polar residues" evidence="2">
    <location>
        <begin position="1544"/>
        <end position="1554"/>
    </location>
</feature>
<feature type="compositionally biased region" description="Basic residues" evidence="2">
    <location>
        <begin position="2522"/>
        <end position="2532"/>
    </location>
</feature>